<reference evidence="2" key="1">
    <citation type="journal article" date="2011" name="Nature">
        <title>Genome sequence and analysis of the tuber crop potato.</title>
        <authorList>
            <consortium name="The Potato Genome Sequencing Consortium"/>
        </authorList>
    </citation>
    <scope>NUCLEOTIDE SEQUENCE [LARGE SCALE GENOMIC DNA]</scope>
    <source>
        <strain evidence="2">cv. DM1-3 516 R44</strain>
    </source>
</reference>
<keyword evidence="2" id="KW-1185">Reference proteome</keyword>
<proteinExistence type="predicted"/>
<dbReference type="HOGENOM" id="CLU_1716474_0_0_1"/>
<dbReference type="AlphaFoldDB" id="M1DYI5"/>
<name>M1DYI5_SOLTU</name>
<protein>
    <submittedName>
        <fullName evidence="1">Uncharacterized protein</fullName>
    </submittedName>
</protein>
<accession>M1DYI5</accession>
<reference evidence="1" key="2">
    <citation type="submission" date="2015-06" db="UniProtKB">
        <authorList>
            <consortium name="EnsemblPlants"/>
        </authorList>
    </citation>
    <scope>IDENTIFICATION</scope>
    <source>
        <strain evidence="1">DM1-3 516 R44</strain>
    </source>
</reference>
<dbReference type="EnsemblPlants" id="PGSC0003DMT400096471">
    <property type="protein sequence ID" value="PGSC0003DMT400096471"/>
    <property type="gene ID" value="PGSC0003DMG400046042"/>
</dbReference>
<evidence type="ECO:0000313" key="1">
    <source>
        <dbReference type="EnsemblPlants" id="PGSC0003DMT400096471"/>
    </source>
</evidence>
<dbReference type="InParanoid" id="M1DYI5"/>
<organism evidence="1 2">
    <name type="scientific">Solanum tuberosum</name>
    <name type="common">Potato</name>
    <dbReference type="NCBI Taxonomy" id="4113"/>
    <lineage>
        <taxon>Eukaryota</taxon>
        <taxon>Viridiplantae</taxon>
        <taxon>Streptophyta</taxon>
        <taxon>Embryophyta</taxon>
        <taxon>Tracheophyta</taxon>
        <taxon>Spermatophyta</taxon>
        <taxon>Magnoliopsida</taxon>
        <taxon>eudicotyledons</taxon>
        <taxon>Gunneridae</taxon>
        <taxon>Pentapetalae</taxon>
        <taxon>asterids</taxon>
        <taxon>lamiids</taxon>
        <taxon>Solanales</taxon>
        <taxon>Solanaceae</taxon>
        <taxon>Solanoideae</taxon>
        <taxon>Solaneae</taxon>
        <taxon>Solanum</taxon>
    </lineage>
</organism>
<sequence length="153" mass="17665">MSPICGLINNPCSFPGWHLNVGPYHVCKTSEKVRNSSSKITEKQLQTDSPNLFGELQWAHRKVWVKISEKYGKSEMGRPFGESSTTFGEQGLTRRKLQCKKGTRVKTKGDQKDFRRVAECLWRPQTSCRKLQNPTTHLARNKWRDGELRRTSE</sequence>
<evidence type="ECO:0000313" key="2">
    <source>
        <dbReference type="Proteomes" id="UP000011115"/>
    </source>
</evidence>
<dbReference type="PaxDb" id="4113-PGSC0003DMT400096471"/>
<dbReference type="Gramene" id="PGSC0003DMT400096471">
    <property type="protein sequence ID" value="PGSC0003DMT400096471"/>
    <property type="gene ID" value="PGSC0003DMG400046042"/>
</dbReference>
<dbReference type="Proteomes" id="UP000011115">
    <property type="component" value="Unassembled WGS sequence"/>
</dbReference>